<keyword evidence="1" id="KW-0812">Transmembrane</keyword>
<reference evidence="2 3" key="1">
    <citation type="submission" date="2015-07" db="EMBL/GenBank/DDBJ databases">
        <title>The genome of Melipona quadrifasciata.</title>
        <authorList>
            <person name="Pan H."/>
            <person name="Kapheim K."/>
        </authorList>
    </citation>
    <scope>NUCLEOTIDE SEQUENCE [LARGE SCALE GENOMIC DNA]</scope>
    <source>
        <strain evidence="2">0111107301</strain>
        <tissue evidence="2">Whole body</tissue>
    </source>
</reference>
<proteinExistence type="predicted"/>
<keyword evidence="1" id="KW-0472">Membrane</keyword>
<dbReference type="EMBL" id="KQ435934">
    <property type="protein sequence ID" value="KOX68361.1"/>
    <property type="molecule type" value="Genomic_DNA"/>
</dbReference>
<sequence>MNKNRTATLCVKTSNIPQMTTIFQLTNTSSTSSFKETFSFSVATLYKELRKYPRHRKRVPRMLKVLYTALYLLLCQIILHTSIKSQVVSSCFIQHDSYKKQRGIRENYGYRRMYNLKIY</sequence>
<gene>
    <name evidence="2" type="ORF">WN51_07125</name>
</gene>
<feature type="transmembrane region" description="Helical" evidence="1">
    <location>
        <begin position="65"/>
        <end position="83"/>
    </location>
</feature>
<organism evidence="2 3">
    <name type="scientific">Melipona quadrifasciata</name>
    <dbReference type="NCBI Taxonomy" id="166423"/>
    <lineage>
        <taxon>Eukaryota</taxon>
        <taxon>Metazoa</taxon>
        <taxon>Ecdysozoa</taxon>
        <taxon>Arthropoda</taxon>
        <taxon>Hexapoda</taxon>
        <taxon>Insecta</taxon>
        <taxon>Pterygota</taxon>
        <taxon>Neoptera</taxon>
        <taxon>Endopterygota</taxon>
        <taxon>Hymenoptera</taxon>
        <taxon>Apocrita</taxon>
        <taxon>Aculeata</taxon>
        <taxon>Apoidea</taxon>
        <taxon>Anthophila</taxon>
        <taxon>Apidae</taxon>
        <taxon>Melipona</taxon>
    </lineage>
</organism>
<dbReference type="AlphaFoldDB" id="A0A0N0BC17"/>
<evidence type="ECO:0000256" key="1">
    <source>
        <dbReference type="SAM" id="Phobius"/>
    </source>
</evidence>
<dbReference type="Proteomes" id="UP000053105">
    <property type="component" value="Unassembled WGS sequence"/>
</dbReference>
<keyword evidence="1" id="KW-1133">Transmembrane helix</keyword>
<name>A0A0N0BC17_9HYME</name>
<accession>A0A0N0BC17</accession>
<protein>
    <submittedName>
        <fullName evidence="2">Uncharacterized protein</fullName>
    </submittedName>
</protein>
<evidence type="ECO:0000313" key="3">
    <source>
        <dbReference type="Proteomes" id="UP000053105"/>
    </source>
</evidence>
<evidence type="ECO:0000313" key="2">
    <source>
        <dbReference type="EMBL" id="KOX68361.1"/>
    </source>
</evidence>
<keyword evidence="3" id="KW-1185">Reference proteome</keyword>